<dbReference type="Gene3D" id="3.10.10.10">
    <property type="entry name" value="HIV Type 1 Reverse Transcriptase, subunit A, domain 1"/>
    <property type="match status" value="1"/>
</dbReference>
<dbReference type="GO" id="GO:0003964">
    <property type="term" value="F:RNA-directed DNA polymerase activity"/>
    <property type="evidence" value="ECO:0007669"/>
    <property type="project" value="UniProtKB-KW"/>
</dbReference>
<dbReference type="GO" id="GO:0003723">
    <property type="term" value="F:RNA binding"/>
    <property type="evidence" value="ECO:0007669"/>
    <property type="project" value="UniProtKB-KW"/>
</dbReference>
<evidence type="ECO:0000256" key="1">
    <source>
        <dbReference type="ARBA" id="ARBA00022670"/>
    </source>
</evidence>
<keyword evidence="6" id="KW-0378">Hydrolase</keyword>
<keyword evidence="5" id="KW-0255">Endonuclease</keyword>
<dbReference type="Pfam" id="PF17921">
    <property type="entry name" value="Integrase_H2C2"/>
    <property type="match status" value="1"/>
</dbReference>
<dbReference type="Gene3D" id="3.30.70.270">
    <property type="match status" value="1"/>
</dbReference>
<keyword evidence="12" id="KW-1185">Reference proteome</keyword>
<dbReference type="PROSITE" id="PS50994">
    <property type="entry name" value="INTEGRASE"/>
    <property type="match status" value="1"/>
</dbReference>
<accession>A0A2X0NS73</accession>
<evidence type="ECO:0000256" key="8">
    <source>
        <dbReference type="ARBA" id="ARBA00022918"/>
    </source>
</evidence>
<dbReference type="Gene3D" id="2.40.50.40">
    <property type="match status" value="1"/>
</dbReference>
<dbReference type="Gene3D" id="3.10.20.370">
    <property type="match status" value="1"/>
</dbReference>
<evidence type="ECO:0000256" key="7">
    <source>
        <dbReference type="ARBA" id="ARBA00022884"/>
    </source>
</evidence>
<reference evidence="11 12" key="1">
    <citation type="submission" date="2016-11" db="EMBL/GenBank/DDBJ databases">
        <authorList>
            <person name="Jaros S."/>
            <person name="Januszkiewicz K."/>
            <person name="Wedrychowicz H."/>
        </authorList>
    </citation>
    <scope>NUCLEOTIDE SEQUENCE [LARGE SCALE GENOMIC DNA]</scope>
</reference>
<gene>
    <name evidence="11" type="primary">BQ5605_C011g06548</name>
    <name evidence="11" type="ORF">BQ5605_C011G06548</name>
</gene>
<feature type="domain" description="Integrase catalytic" evidence="10">
    <location>
        <begin position="709"/>
        <end position="868"/>
    </location>
</feature>
<dbReference type="GO" id="GO:0015074">
    <property type="term" value="P:DNA integration"/>
    <property type="evidence" value="ECO:0007669"/>
    <property type="project" value="InterPro"/>
</dbReference>
<dbReference type="Pfam" id="PF17917">
    <property type="entry name" value="RT_RNaseH"/>
    <property type="match status" value="1"/>
</dbReference>
<feature type="domain" description="Chromo" evidence="9">
    <location>
        <begin position="1021"/>
        <end position="1073"/>
    </location>
</feature>
<dbReference type="PROSITE" id="PS50013">
    <property type="entry name" value="CHROMO_2"/>
    <property type="match status" value="1"/>
</dbReference>
<keyword evidence="3" id="KW-0548">Nucleotidyltransferase</keyword>
<evidence type="ECO:0000256" key="4">
    <source>
        <dbReference type="ARBA" id="ARBA00022722"/>
    </source>
</evidence>
<dbReference type="Proteomes" id="UP000249464">
    <property type="component" value="Unassembled WGS sequence"/>
</dbReference>
<dbReference type="PANTHER" id="PTHR37984:SF5">
    <property type="entry name" value="PROTEIN NYNRIN-LIKE"/>
    <property type="match status" value="1"/>
</dbReference>
<keyword evidence="8" id="KW-0695">RNA-directed DNA polymerase</keyword>
<dbReference type="InterPro" id="IPR050951">
    <property type="entry name" value="Retrovirus_Pol_polyprotein"/>
</dbReference>
<dbReference type="CDD" id="cd09274">
    <property type="entry name" value="RNase_HI_RT_Ty3"/>
    <property type="match status" value="1"/>
</dbReference>
<evidence type="ECO:0000259" key="9">
    <source>
        <dbReference type="PROSITE" id="PS50013"/>
    </source>
</evidence>
<evidence type="ECO:0000256" key="5">
    <source>
        <dbReference type="ARBA" id="ARBA00022759"/>
    </source>
</evidence>
<sequence length="1073" mass="121108">MSTAPSPSPAYKPNDLPQLHSAHCPAYKPNDPPQLHSTYAPHPFPPLPVSLLGAHGPLLASALVNLGLPQMFVSEELVQRLGPTVFTCTHFVRVLLELANGLWTTGPMYAKVAPLGKDLKIILGGNFIYRHKMELGLFPQPHLTCKANPIHSINLLALSFQPCVSAWVAAIAPVVDTKEQLRLATLDHRLRAEFADRFPADIPPVHLYQSLVRHHIELDNPATVVNLWGYPLPKKYCKAWYLLLQEHLTAGRLRPSWSSYSSPSFIIPKKGCDLNKHTVKDRTPLPLPDDILSMCSNAQFWAKIDMTNSFFQTKMAEEDIPKTAVSTPWGLYEWTIMPMGLCNAPATHQQCVNEALQGLLGTICFVYLDDITIFADTLEEHEARVRQVLDALRRAKLYCSPTKTNLATTECSFLGHIINRAGVHADPKKIQRIEDWALPKTVKELRGLSSIATLWTPNKVRHFKAIKAIVTSLDCLRPPNHSADTAPFWVMTDASNHGIGGVLLQGQEWKMARPIAYWSRQYIPAERNYPTHKQELLAIVKALKEWRIDLLGSHFHILTDHSTLEHFQTQCTVLSCQQARWLDTLAKFDYNLWYLPDENNIILDAYKTNPFCQQAMANIGSVTLDSKIVDALLYLRGQLIVPSLASILHNAHDAQGHLGDMKTYRTVQQAYFWPNMSRDVKHYIQQCDSCQRTKARTTRIAGKLHLFPVPTQPMADIAIDFIGPLPANKGFDRVLTITDRLSGYVRLLPAREADTAAEVAARFHEGWHRLFGLPQSIVSDRDKLFTSKFWTALHKRLNVKLQLSSAFHPETDGRSEKTNKTAFQILRALVNKEQSNWAECLAVCEYAINSSLNVATGKTPFELVLGYTPSLAPLARVNSDDDLPSVEELLALRFQACEDTRDQLAISKVRQAAQSNKKRQDEPSWAVGDLVLLDSSDCRKRLHTRKRRAAKLIDRFDGPYRIVKAQPEISSYTLQLNGDNATVPFFHMGKLKTYRKNDTALFPNREPARLGPVDVGGKPEYIIEDIVDERIRAGKQQYLVSWVSWPSDSDSWEPAEALEDTEALDRWERRNKE</sequence>
<evidence type="ECO:0000313" key="12">
    <source>
        <dbReference type="Proteomes" id="UP000249464"/>
    </source>
</evidence>
<dbReference type="GO" id="GO:0004519">
    <property type="term" value="F:endonuclease activity"/>
    <property type="evidence" value="ECO:0007669"/>
    <property type="project" value="UniProtKB-KW"/>
</dbReference>
<dbReference type="PANTHER" id="PTHR37984">
    <property type="entry name" value="PROTEIN CBG26694"/>
    <property type="match status" value="1"/>
</dbReference>
<evidence type="ECO:0000256" key="3">
    <source>
        <dbReference type="ARBA" id="ARBA00022695"/>
    </source>
</evidence>
<dbReference type="SMART" id="SM00298">
    <property type="entry name" value="CHROMO"/>
    <property type="match status" value="1"/>
</dbReference>
<evidence type="ECO:0000256" key="6">
    <source>
        <dbReference type="ARBA" id="ARBA00022801"/>
    </source>
</evidence>
<dbReference type="FunFam" id="1.10.340.70:FF:000001">
    <property type="entry name" value="Retrovirus-related Pol polyprotein from transposon gypsy-like Protein"/>
    <property type="match status" value="1"/>
</dbReference>
<dbReference type="SUPFAM" id="SSF56672">
    <property type="entry name" value="DNA/RNA polymerases"/>
    <property type="match status" value="1"/>
</dbReference>
<dbReference type="GO" id="GO:0008233">
    <property type="term" value="F:peptidase activity"/>
    <property type="evidence" value="ECO:0007669"/>
    <property type="project" value="UniProtKB-KW"/>
</dbReference>
<dbReference type="InterPro" id="IPR036397">
    <property type="entry name" value="RNaseH_sf"/>
</dbReference>
<dbReference type="GO" id="GO:0005634">
    <property type="term" value="C:nucleus"/>
    <property type="evidence" value="ECO:0007669"/>
    <property type="project" value="UniProtKB-ARBA"/>
</dbReference>
<dbReference type="EMBL" id="FQNC01000011">
    <property type="protein sequence ID" value="SGY12583.1"/>
    <property type="molecule type" value="Genomic_DNA"/>
</dbReference>
<dbReference type="InterPro" id="IPR000477">
    <property type="entry name" value="RT_dom"/>
</dbReference>
<dbReference type="Gene3D" id="1.10.340.70">
    <property type="match status" value="1"/>
</dbReference>
<evidence type="ECO:0000313" key="11">
    <source>
        <dbReference type="EMBL" id="SGY12583.1"/>
    </source>
</evidence>
<organism evidence="11 12">
    <name type="scientific">Microbotryum silenes-dioicae</name>
    <dbReference type="NCBI Taxonomy" id="796604"/>
    <lineage>
        <taxon>Eukaryota</taxon>
        <taxon>Fungi</taxon>
        <taxon>Dikarya</taxon>
        <taxon>Basidiomycota</taxon>
        <taxon>Pucciniomycotina</taxon>
        <taxon>Microbotryomycetes</taxon>
        <taxon>Microbotryales</taxon>
        <taxon>Microbotryaceae</taxon>
        <taxon>Microbotryum</taxon>
    </lineage>
</organism>
<dbReference type="STRING" id="796604.A0A2X0NS73"/>
<dbReference type="GO" id="GO:0006508">
    <property type="term" value="P:proteolysis"/>
    <property type="evidence" value="ECO:0007669"/>
    <property type="project" value="UniProtKB-KW"/>
</dbReference>
<evidence type="ECO:0000256" key="2">
    <source>
        <dbReference type="ARBA" id="ARBA00022679"/>
    </source>
</evidence>
<keyword evidence="7" id="KW-0694">RNA-binding</keyword>
<dbReference type="InterPro" id="IPR043128">
    <property type="entry name" value="Rev_trsase/Diguanyl_cyclase"/>
</dbReference>
<dbReference type="SUPFAM" id="SSF53098">
    <property type="entry name" value="Ribonuclease H-like"/>
    <property type="match status" value="1"/>
</dbReference>
<dbReference type="Gene3D" id="3.30.420.10">
    <property type="entry name" value="Ribonuclease H-like superfamily/Ribonuclease H"/>
    <property type="match status" value="1"/>
</dbReference>
<dbReference type="InterPro" id="IPR023780">
    <property type="entry name" value="Chromo_domain"/>
</dbReference>
<dbReference type="InterPro" id="IPR043502">
    <property type="entry name" value="DNA/RNA_pol_sf"/>
</dbReference>
<dbReference type="FunFam" id="3.10.20.370:FF:000001">
    <property type="entry name" value="Retrovirus-related Pol polyprotein from transposon 17.6-like protein"/>
    <property type="match status" value="1"/>
</dbReference>
<dbReference type="Pfam" id="PF00078">
    <property type="entry name" value="RVT_1"/>
    <property type="match status" value="1"/>
</dbReference>
<dbReference type="GO" id="GO:0006338">
    <property type="term" value="P:chromatin remodeling"/>
    <property type="evidence" value="ECO:0007669"/>
    <property type="project" value="UniProtKB-ARBA"/>
</dbReference>
<dbReference type="Pfam" id="PF00385">
    <property type="entry name" value="Chromo"/>
    <property type="match status" value="1"/>
</dbReference>
<dbReference type="InterPro" id="IPR001584">
    <property type="entry name" value="Integrase_cat-core"/>
</dbReference>
<dbReference type="FunFam" id="3.10.10.10:FF:000007">
    <property type="entry name" value="Retrovirus-related Pol polyprotein from transposon 17.6-like Protein"/>
    <property type="match status" value="1"/>
</dbReference>
<dbReference type="SUPFAM" id="SSF54160">
    <property type="entry name" value="Chromo domain-like"/>
    <property type="match status" value="1"/>
</dbReference>
<dbReference type="CDD" id="cd01647">
    <property type="entry name" value="RT_LTR"/>
    <property type="match status" value="1"/>
</dbReference>
<keyword evidence="4" id="KW-0540">Nuclease</keyword>
<dbReference type="InterPro" id="IPR000953">
    <property type="entry name" value="Chromo/chromo_shadow_dom"/>
</dbReference>
<keyword evidence="2" id="KW-0808">Transferase</keyword>
<dbReference type="CDD" id="cd00024">
    <property type="entry name" value="CD_CSD"/>
    <property type="match status" value="1"/>
</dbReference>
<dbReference type="InterPro" id="IPR012337">
    <property type="entry name" value="RNaseH-like_sf"/>
</dbReference>
<dbReference type="InterPro" id="IPR041373">
    <property type="entry name" value="RT_RNaseH"/>
</dbReference>
<dbReference type="AlphaFoldDB" id="A0A2X0NS73"/>
<dbReference type="InterPro" id="IPR041588">
    <property type="entry name" value="Integrase_H2C2"/>
</dbReference>
<evidence type="ECO:0000259" key="10">
    <source>
        <dbReference type="PROSITE" id="PS50994"/>
    </source>
</evidence>
<name>A0A2X0NS73_9BASI</name>
<keyword evidence="1" id="KW-0645">Protease</keyword>
<dbReference type="InterPro" id="IPR016197">
    <property type="entry name" value="Chromo-like_dom_sf"/>
</dbReference>
<proteinExistence type="predicted"/>
<protein>
    <submittedName>
        <fullName evidence="11">BQ5605_C011g06548 protein</fullName>
    </submittedName>
</protein>